<dbReference type="Pfam" id="PF00017">
    <property type="entry name" value="SH2"/>
    <property type="match status" value="1"/>
</dbReference>
<reference evidence="4 5" key="1">
    <citation type="journal article" date="2017" name="PLoS Biol.">
        <title>The sea cucumber genome provides insights into morphological evolution and visceral regeneration.</title>
        <authorList>
            <person name="Zhang X."/>
            <person name="Sun L."/>
            <person name="Yuan J."/>
            <person name="Sun Y."/>
            <person name="Gao Y."/>
            <person name="Zhang L."/>
            <person name="Li S."/>
            <person name="Dai H."/>
            <person name="Hamel J.F."/>
            <person name="Liu C."/>
            <person name="Yu Y."/>
            <person name="Liu S."/>
            <person name="Lin W."/>
            <person name="Guo K."/>
            <person name="Jin S."/>
            <person name="Xu P."/>
            <person name="Storey K.B."/>
            <person name="Huan P."/>
            <person name="Zhang T."/>
            <person name="Zhou Y."/>
            <person name="Zhang J."/>
            <person name="Lin C."/>
            <person name="Li X."/>
            <person name="Xing L."/>
            <person name="Huo D."/>
            <person name="Sun M."/>
            <person name="Wang L."/>
            <person name="Mercier A."/>
            <person name="Li F."/>
            <person name="Yang H."/>
            <person name="Xiang J."/>
        </authorList>
    </citation>
    <scope>NUCLEOTIDE SEQUENCE [LARGE SCALE GENOMIC DNA]</scope>
    <source>
        <strain evidence="4">Shaxun</strain>
        <tissue evidence="4">Muscle</tissue>
    </source>
</reference>
<evidence type="ECO:0000256" key="2">
    <source>
        <dbReference type="SAM" id="MobiDB-lite"/>
    </source>
</evidence>
<comment type="caution">
    <text evidence="4">The sequence shown here is derived from an EMBL/GenBank/DDBJ whole genome shotgun (WGS) entry which is preliminary data.</text>
</comment>
<dbReference type="Gene3D" id="3.30.505.10">
    <property type="entry name" value="SH2 domain"/>
    <property type="match status" value="1"/>
</dbReference>
<dbReference type="InterPro" id="IPR036860">
    <property type="entry name" value="SH2_dom_sf"/>
</dbReference>
<dbReference type="GO" id="GO:0007165">
    <property type="term" value="P:signal transduction"/>
    <property type="evidence" value="ECO:0007669"/>
    <property type="project" value="InterPro"/>
</dbReference>
<dbReference type="GO" id="GO:0017124">
    <property type="term" value="F:SH3 domain binding"/>
    <property type="evidence" value="ECO:0007669"/>
    <property type="project" value="TreeGrafter"/>
</dbReference>
<evidence type="ECO:0000313" key="5">
    <source>
        <dbReference type="Proteomes" id="UP000230750"/>
    </source>
</evidence>
<organism evidence="4 5">
    <name type="scientific">Stichopus japonicus</name>
    <name type="common">Sea cucumber</name>
    <dbReference type="NCBI Taxonomy" id="307972"/>
    <lineage>
        <taxon>Eukaryota</taxon>
        <taxon>Metazoa</taxon>
        <taxon>Echinodermata</taxon>
        <taxon>Eleutherozoa</taxon>
        <taxon>Echinozoa</taxon>
        <taxon>Holothuroidea</taxon>
        <taxon>Aspidochirotacea</taxon>
        <taxon>Aspidochirotida</taxon>
        <taxon>Stichopodidae</taxon>
        <taxon>Apostichopus</taxon>
    </lineage>
</organism>
<dbReference type="SMART" id="SM00252">
    <property type="entry name" value="SH2"/>
    <property type="match status" value="1"/>
</dbReference>
<name>A0A2G8K086_STIJA</name>
<dbReference type="Proteomes" id="UP000230750">
    <property type="component" value="Unassembled WGS sequence"/>
</dbReference>
<protein>
    <submittedName>
        <fullName evidence="4">Putative SH3 domain-binding protein 2 isoform X1</fullName>
    </submittedName>
</protein>
<dbReference type="AlphaFoldDB" id="A0A2G8K086"/>
<sequence length="371" mass="41581">MIDKSSQFLLLGYFDLSFPLLQLWMACFKLTMDHAIHGKVKQTCLDIITTEQARCPPVGMARDDSITSASSTGSGGDRTFQDDETYEDLESPTTDMENDENYDDIAHEEEEDDSGHSGGSSGGRIHPPLSVAQSGKRVNSDPPSRHYRNHSPESRTTPQTRRRMLPNSPGSRPKFPEPGRVKDNYDRTDHDAPIRLPPPPPPGRHPQEAAKPDMANVIQTLQRGHRTRQSETESIPEDKLSRPAPDGNSFRGNKFVERTKPPPIAAKRNLLPESAVLKISDKVYSESLLRKHDLNGMYLLRGSARDITKQVIMVWDEQAKKSKHYTIFGDQSSSFALDQTAQFASLDELVQYYLVNFLPNTKLKLTKPCPG</sequence>
<evidence type="ECO:0000259" key="3">
    <source>
        <dbReference type="PROSITE" id="PS50001"/>
    </source>
</evidence>
<dbReference type="PROSITE" id="PS50001">
    <property type="entry name" value="SH2"/>
    <property type="match status" value="1"/>
</dbReference>
<feature type="domain" description="SH2" evidence="3">
    <location>
        <begin position="278"/>
        <end position="369"/>
    </location>
</feature>
<evidence type="ECO:0000313" key="4">
    <source>
        <dbReference type="EMBL" id="PIK41402.1"/>
    </source>
</evidence>
<keyword evidence="5" id="KW-1185">Reference proteome</keyword>
<feature type="region of interest" description="Disordered" evidence="2">
    <location>
        <begin position="222"/>
        <end position="257"/>
    </location>
</feature>
<proteinExistence type="predicted"/>
<gene>
    <name evidence="4" type="ORF">BSL78_21751</name>
</gene>
<dbReference type="OrthoDB" id="10254483at2759"/>
<feature type="region of interest" description="Disordered" evidence="2">
    <location>
        <begin position="56"/>
        <end position="209"/>
    </location>
</feature>
<keyword evidence="1" id="KW-0727">SH2 domain</keyword>
<feature type="compositionally biased region" description="Basic and acidic residues" evidence="2">
    <location>
        <begin position="174"/>
        <end position="193"/>
    </location>
</feature>
<feature type="compositionally biased region" description="Pro residues" evidence="2">
    <location>
        <begin position="195"/>
        <end position="204"/>
    </location>
</feature>
<dbReference type="InterPro" id="IPR000980">
    <property type="entry name" value="SH2"/>
</dbReference>
<dbReference type="EMBL" id="MRZV01001022">
    <property type="protein sequence ID" value="PIK41402.1"/>
    <property type="molecule type" value="Genomic_DNA"/>
</dbReference>
<feature type="compositionally biased region" description="Acidic residues" evidence="2">
    <location>
        <begin position="82"/>
        <end position="113"/>
    </location>
</feature>
<evidence type="ECO:0000256" key="1">
    <source>
        <dbReference type="PROSITE-ProRule" id="PRU00191"/>
    </source>
</evidence>
<dbReference type="PANTHER" id="PTHR15126">
    <property type="entry name" value="SH3-BINDING"/>
    <property type="match status" value="1"/>
</dbReference>
<feature type="compositionally biased region" description="Basic and acidic residues" evidence="2">
    <location>
        <begin position="228"/>
        <end position="241"/>
    </location>
</feature>
<dbReference type="SUPFAM" id="SSF55550">
    <property type="entry name" value="SH2 domain"/>
    <property type="match status" value="1"/>
</dbReference>
<accession>A0A2G8K086</accession>
<dbReference type="PANTHER" id="PTHR15126:SF4">
    <property type="entry name" value="SH3 DOMAIN-BINDING PROTEIN 2"/>
    <property type="match status" value="1"/>
</dbReference>
<dbReference type="PROSITE" id="PS51257">
    <property type="entry name" value="PROKAR_LIPOPROTEIN"/>
    <property type="match status" value="1"/>
</dbReference>
<dbReference type="InterPro" id="IPR035848">
    <property type="entry name" value="SH3BP2"/>
</dbReference>